<feature type="non-terminal residue" evidence="2">
    <location>
        <position position="1"/>
    </location>
</feature>
<comment type="caution">
    <text evidence="2">The sequence shown here is derived from an EMBL/GenBank/DDBJ whole genome shotgun (WGS) entry which is preliminary data.</text>
</comment>
<dbReference type="EMBL" id="QWLN02009057">
    <property type="protein sequence ID" value="TEA34594.1"/>
    <property type="molecule type" value="Genomic_DNA"/>
</dbReference>
<organism evidence="2 3">
    <name type="scientific">Sousa chinensis</name>
    <name type="common">Indo-pacific humpbacked dolphin</name>
    <name type="synonym">Steno chinensis</name>
    <dbReference type="NCBI Taxonomy" id="103600"/>
    <lineage>
        <taxon>Eukaryota</taxon>
        <taxon>Metazoa</taxon>
        <taxon>Chordata</taxon>
        <taxon>Craniata</taxon>
        <taxon>Vertebrata</taxon>
        <taxon>Euteleostomi</taxon>
        <taxon>Mammalia</taxon>
        <taxon>Eutheria</taxon>
        <taxon>Laurasiatheria</taxon>
        <taxon>Artiodactyla</taxon>
        <taxon>Whippomorpha</taxon>
        <taxon>Cetacea</taxon>
        <taxon>Odontoceti</taxon>
        <taxon>Delphinidae</taxon>
        <taxon>Sousa</taxon>
    </lineage>
</organism>
<dbReference type="Proteomes" id="UP000295264">
    <property type="component" value="Unassembled WGS sequence"/>
</dbReference>
<evidence type="ECO:0000313" key="2">
    <source>
        <dbReference type="EMBL" id="TEA34594.1"/>
    </source>
</evidence>
<evidence type="ECO:0000313" key="3">
    <source>
        <dbReference type="Proteomes" id="UP000295264"/>
    </source>
</evidence>
<dbReference type="InterPro" id="IPR023123">
    <property type="entry name" value="Tubulin_C"/>
</dbReference>
<keyword evidence="3" id="KW-1185">Reference proteome</keyword>
<name>A0A484GG48_SOUCH</name>
<feature type="compositionally biased region" description="Basic and acidic residues" evidence="1">
    <location>
        <begin position="1"/>
        <end position="11"/>
    </location>
</feature>
<reference evidence="2 3" key="1">
    <citation type="journal article" date="2018" name="Genomics">
        <title>Molecular footprints of inshore aquatic adaptation in Indo-Pacific humpback dolphin (Sousa chinensis).</title>
        <authorList>
            <person name="Ming Y."/>
            <person name="Jian J."/>
            <person name="Yu F."/>
            <person name="Yu X."/>
            <person name="Wang J."/>
            <person name="Liu W."/>
        </authorList>
    </citation>
    <scope>NUCLEOTIDE SEQUENCE [LARGE SCALE GENOMIC DNA]</scope>
    <source>
        <strain evidence="2">MY-2018</strain>
        <tissue evidence="2">Skin</tissue>
    </source>
</reference>
<sequence>YVGKGMEKGEFFEAQEDVATLEKDSEEVGTEYMDSKDESEEF</sequence>
<feature type="region of interest" description="Disordered" evidence="1">
    <location>
        <begin position="1"/>
        <end position="42"/>
    </location>
</feature>
<dbReference type="AlphaFoldDB" id="A0A484GG48"/>
<protein>
    <submittedName>
        <fullName evidence="2">Uncharacterized protein</fullName>
    </submittedName>
</protein>
<evidence type="ECO:0000256" key="1">
    <source>
        <dbReference type="SAM" id="MobiDB-lite"/>
    </source>
</evidence>
<dbReference type="Gene3D" id="1.10.287.600">
    <property type="entry name" value="Helix hairpin bin"/>
    <property type="match status" value="1"/>
</dbReference>
<proteinExistence type="predicted"/>
<gene>
    <name evidence="2" type="ORF">DBR06_SOUSAS36810005</name>
</gene>
<accession>A0A484GG48</accession>